<evidence type="ECO:0008006" key="2">
    <source>
        <dbReference type="Google" id="ProtNLM"/>
    </source>
</evidence>
<dbReference type="RefSeq" id="WP_353647619.1">
    <property type="nucleotide sequence ID" value="NZ_CP159218.1"/>
</dbReference>
<proteinExistence type="predicted"/>
<dbReference type="EMBL" id="CP159218">
    <property type="protein sequence ID" value="XCG62003.1"/>
    <property type="molecule type" value="Genomic_DNA"/>
</dbReference>
<accession>A0AAU8DIS1</accession>
<protein>
    <recommendedName>
        <fullName evidence="2">Transposase</fullName>
    </recommendedName>
</protein>
<gene>
    <name evidence="1" type="ORF">ABLG96_11970</name>
</gene>
<reference evidence="1" key="1">
    <citation type="submission" date="2024-05" db="EMBL/GenBank/DDBJ databases">
        <authorList>
            <person name="Cai S.Y."/>
            <person name="Jin L.M."/>
            <person name="Li H.R."/>
        </authorList>
    </citation>
    <scope>NUCLEOTIDE SEQUENCE</scope>
    <source>
        <strain evidence="1">A5-74</strain>
    </source>
</reference>
<sequence length="43" mass="4868">MRVRSAVVYAGLRCEKTDSEDDAAALRTAIYEFRSFELGRTNV</sequence>
<organism evidence="1">
    <name type="scientific">Nakamurella sp. A5-74</name>
    <dbReference type="NCBI Taxonomy" id="3158264"/>
    <lineage>
        <taxon>Bacteria</taxon>
        <taxon>Bacillati</taxon>
        <taxon>Actinomycetota</taxon>
        <taxon>Actinomycetes</taxon>
        <taxon>Nakamurellales</taxon>
        <taxon>Nakamurellaceae</taxon>
        <taxon>Nakamurella</taxon>
    </lineage>
</organism>
<evidence type="ECO:0000313" key="1">
    <source>
        <dbReference type="EMBL" id="XCG62003.1"/>
    </source>
</evidence>
<name>A0AAU8DIS1_9ACTN</name>
<dbReference type="AlphaFoldDB" id="A0AAU8DIS1"/>